<dbReference type="PANTHER" id="PTHR34094:SF1">
    <property type="entry name" value="PROTEIN FAM185A"/>
    <property type="match status" value="1"/>
</dbReference>
<dbReference type="OrthoDB" id="1523429at2"/>
<reference evidence="2 3" key="1">
    <citation type="submission" date="2018-09" db="EMBL/GenBank/DDBJ databases">
        <title>Genome sequencing of strain 6GH32-13.</title>
        <authorList>
            <person name="Weon H.-Y."/>
            <person name="Heo J."/>
            <person name="Kwon S.-W."/>
        </authorList>
    </citation>
    <scope>NUCLEOTIDE SEQUENCE [LARGE SCALE GENOMIC DNA]</scope>
    <source>
        <strain evidence="2 3">5GH32-13</strain>
    </source>
</reference>
<keyword evidence="3" id="KW-1185">Reference proteome</keyword>
<dbReference type="EMBL" id="CP032157">
    <property type="protein sequence ID" value="AXY74888.1"/>
    <property type="molecule type" value="Genomic_DNA"/>
</dbReference>
<proteinExistence type="predicted"/>
<sequence>MKQILFLLLAGSITYSVQAQNDAPYLTKSLKDAGIEQVLAETSGGNISITGDAAAEARIEVYVRPNNGRSQLSKEEIEKRISEDYEFSIGTADHKLTAIAKPKNRFGRFDWKKALSISFRIYVPRNVATNLTTSGGNLDLAHLSGTQDFRTSGGNLQIDDLTGKIKGVTSGGNIHLKDSKDDITLSTSGGNIDARNSSGKLKLTTSGGNVTLEELKGNIDATTSGGSVRGNVVTGELYAVTSGGNVTMSELSCSISASTSGGNITVSLKELGSFVKLSNSGGNINLDLPGNKGLDLRITGDKVKASSLSNFSGKIEDDSIDGKLNGGGIPVTVRGNGGRVSLSIK</sequence>
<name>A0A3B7ML23_9BACT</name>
<dbReference type="Proteomes" id="UP000263900">
    <property type="component" value="Chromosome"/>
</dbReference>
<protein>
    <recommendedName>
        <fullName evidence="4">Adhesin domain-containing protein</fullName>
    </recommendedName>
</protein>
<evidence type="ECO:0000313" key="3">
    <source>
        <dbReference type="Proteomes" id="UP000263900"/>
    </source>
</evidence>
<keyword evidence="1" id="KW-0732">Signal</keyword>
<dbReference type="AlphaFoldDB" id="A0A3B7ML23"/>
<feature type="chain" id="PRO_5017730586" description="Adhesin domain-containing protein" evidence="1">
    <location>
        <begin position="20"/>
        <end position="345"/>
    </location>
</feature>
<evidence type="ECO:0008006" key="4">
    <source>
        <dbReference type="Google" id="ProtNLM"/>
    </source>
</evidence>
<dbReference type="KEGG" id="pseg:D3H65_13220"/>
<gene>
    <name evidence="2" type="ORF">D3H65_13220</name>
</gene>
<accession>A0A3B7ML23</accession>
<dbReference type="PANTHER" id="PTHR34094">
    <property type="match status" value="1"/>
</dbReference>
<dbReference type="RefSeq" id="WP_119050771.1">
    <property type="nucleotide sequence ID" value="NZ_CP032157.1"/>
</dbReference>
<evidence type="ECO:0000313" key="2">
    <source>
        <dbReference type="EMBL" id="AXY74888.1"/>
    </source>
</evidence>
<feature type="signal peptide" evidence="1">
    <location>
        <begin position="1"/>
        <end position="19"/>
    </location>
</feature>
<organism evidence="2 3">
    <name type="scientific">Paraflavitalea soli</name>
    <dbReference type="NCBI Taxonomy" id="2315862"/>
    <lineage>
        <taxon>Bacteria</taxon>
        <taxon>Pseudomonadati</taxon>
        <taxon>Bacteroidota</taxon>
        <taxon>Chitinophagia</taxon>
        <taxon>Chitinophagales</taxon>
        <taxon>Chitinophagaceae</taxon>
        <taxon>Paraflavitalea</taxon>
    </lineage>
</organism>
<evidence type="ECO:0000256" key="1">
    <source>
        <dbReference type="SAM" id="SignalP"/>
    </source>
</evidence>